<dbReference type="Gene3D" id="1.10.510.10">
    <property type="entry name" value="Transferase(Phosphotransferase) domain 1"/>
    <property type="match status" value="1"/>
</dbReference>
<name>A0A7J7MEJ3_9MAGN</name>
<dbReference type="InterPro" id="IPR045152">
    <property type="entry name" value="EDC4-like"/>
</dbReference>
<dbReference type="GO" id="GO:0004672">
    <property type="term" value="F:protein kinase activity"/>
    <property type="evidence" value="ECO:0007669"/>
    <property type="project" value="InterPro"/>
</dbReference>
<evidence type="ECO:0000256" key="1">
    <source>
        <dbReference type="ARBA" id="ARBA00004496"/>
    </source>
</evidence>
<dbReference type="AlphaFoldDB" id="A0A7J7MEJ3"/>
<dbReference type="PANTHER" id="PTHR15598:SF5">
    <property type="entry name" value="ENHANCER OF MRNA-DECAPPING PROTEIN 4"/>
    <property type="match status" value="1"/>
</dbReference>
<dbReference type="GO" id="GO:0000932">
    <property type="term" value="C:P-body"/>
    <property type="evidence" value="ECO:0007669"/>
    <property type="project" value="TreeGrafter"/>
</dbReference>
<gene>
    <name evidence="6" type="ORF">GIB67_031128</name>
</gene>
<keyword evidence="4" id="KW-0677">Repeat</keyword>
<proteinExistence type="predicted"/>
<dbReference type="OrthoDB" id="21128at2759"/>
<evidence type="ECO:0000313" key="6">
    <source>
        <dbReference type="EMBL" id="KAF6153174.1"/>
    </source>
</evidence>
<dbReference type="SUPFAM" id="SSF56112">
    <property type="entry name" value="Protein kinase-like (PK-like)"/>
    <property type="match status" value="1"/>
</dbReference>
<protein>
    <recommendedName>
        <fullName evidence="5">Serine-threonine/tyrosine-protein kinase catalytic domain-containing protein</fullName>
    </recommendedName>
</protein>
<accession>A0A7J7MEJ3</accession>
<evidence type="ECO:0000259" key="5">
    <source>
        <dbReference type="Pfam" id="PF07714"/>
    </source>
</evidence>
<dbReference type="InterPro" id="IPR001245">
    <property type="entry name" value="Ser-Thr/Tyr_kinase_cat_dom"/>
</dbReference>
<evidence type="ECO:0000256" key="2">
    <source>
        <dbReference type="ARBA" id="ARBA00022490"/>
    </source>
</evidence>
<dbReference type="InterPro" id="IPR011009">
    <property type="entry name" value="Kinase-like_dom_sf"/>
</dbReference>
<evidence type="ECO:0000256" key="3">
    <source>
        <dbReference type="ARBA" id="ARBA00022574"/>
    </source>
</evidence>
<comment type="caution">
    <text evidence="6">The sequence shown here is derived from an EMBL/GenBank/DDBJ whole genome shotgun (WGS) entry which is preliminary data.</text>
</comment>
<dbReference type="GO" id="GO:0031087">
    <property type="term" value="P:deadenylation-independent decapping of nuclear-transcribed mRNA"/>
    <property type="evidence" value="ECO:0007669"/>
    <property type="project" value="InterPro"/>
</dbReference>
<organism evidence="6 7">
    <name type="scientific">Kingdonia uniflora</name>
    <dbReference type="NCBI Taxonomy" id="39325"/>
    <lineage>
        <taxon>Eukaryota</taxon>
        <taxon>Viridiplantae</taxon>
        <taxon>Streptophyta</taxon>
        <taxon>Embryophyta</taxon>
        <taxon>Tracheophyta</taxon>
        <taxon>Spermatophyta</taxon>
        <taxon>Magnoliopsida</taxon>
        <taxon>Ranunculales</taxon>
        <taxon>Circaeasteraceae</taxon>
        <taxon>Kingdonia</taxon>
    </lineage>
</organism>
<dbReference type="Pfam" id="PF07714">
    <property type="entry name" value="PK_Tyr_Ser-Thr"/>
    <property type="match status" value="1"/>
</dbReference>
<evidence type="ECO:0000313" key="7">
    <source>
        <dbReference type="Proteomes" id="UP000541444"/>
    </source>
</evidence>
<dbReference type="EMBL" id="JACGCM010001583">
    <property type="protein sequence ID" value="KAF6153174.1"/>
    <property type="molecule type" value="Genomic_DNA"/>
</dbReference>
<comment type="subcellular location">
    <subcellularLocation>
        <location evidence="1">Cytoplasm</location>
    </subcellularLocation>
</comment>
<keyword evidence="3" id="KW-0853">WD repeat</keyword>
<keyword evidence="7" id="KW-1185">Reference proteome</keyword>
<dbReference type="Proteomes" id="UP000541444">
    <property type="component" value="Unassembled WGS sequence"/>
</dbReference>
<sequence length="161" mass="18089">MFDQVNATFHKGMVEHTAAAQRQFESSSSQLVLALKDTINSTSSMTQILTRELADGQRKLLALAVAKENSNEVNPLVKQLSNGPLASLHDMVYSDFPTDFGLAKLCSRDSSHMIMTECKRTLGYAALELWMPYPMIHKYDVYSFEILLFESLEGEDTMMIV</sequence>
<feature type="domain" description="Serine-threonine/tyrosine-protein kinase catalytic" evidence="5">
    <location>
        <begin position="98"/>
        <end position="153"/>
    </location>
</feature>
<dbReference type="PANTHER" id="PTHR15598">
    <property type="entry name" value="ENHANCER OF MRNA-DECAPPING PROTEIN 4"/>
    <property type="match status" value="1"/>
</dbReference>
<reference evidence="6 7" key="1">
    <citation type="journal article" date="2020" name="IScience">
        <title>Genome Sequencing of the Endangered Kingdonia uniflora (Circaeasteraceae, Ranunculales) Reveals Potential Mechanisms of Evolutionary Specialization.</title>
        <authorList>
            <person name="Sun Y."/>
            <person name="Deng T."/>
            <person name="Zhang A."/>
            <person name="Moore M.J."/>
            <person name="Landis J.B."/>
            <person name="Lin N."/>
            <person name="Zhang H."/>
            <person name="Zhang X."/>
            <person name="Huang J."/>
            <person name="Zhang X."/>
            <person name="Sun H."/>
            <person name="Wang H."/>
        </authorList>
    </citation>
    <scope>NUCLEOTIDE SEQUENCE [LARGE SCALE GENOMIC DNA]</scope>
    <source>
        <strain evidence="6">TB1705</strain>
        <tissue evidence="6">Leaf</tissue>
    </source>
</reference>
<keyword evidence="2" id="KW-0963">Cytoplasm</keyword>
<evidence type="ECO:0000256" key="4">
    <source>
        <dbReference type="ARBA" id="ARBA00022737"/>
    </source>
</evidence>